<name>A0A511JND6_9CELL</name>
<sequence length="503" mass="52599">MPGRMREVELVEVVDEPGRSRPGPDLPPATEVPDDVRTARTWVRRNAPWLVATAAALVGCLVVTQVVLDRREDARVAALAAIPGVVPPVDASIGVLWLAGPELAPALRSGAMVDGVLVGGVQEESGASTIVGLDPDTGVVAWRTPLDLPTPQPTPSSAWPEQWISCTPVARGSAHVAACVSQQVGEGVQGIPPTSVWVLDPADGEVLADSEVAGGWGLSFVDDAMVVARPAPEDRWEVTATDVVDGTSRWSWTTPRTDGTGAEEPSGTASLQSSDDHVVLVVDTRSWVLTTAGDPVLDVPLDAASWLQPARAGVFIESTWTSSVYSGTLLLPDGSRVPIDETASWLAVDDGSAPGVVFTVGQAPGGADGLSGRSARTGERLWHVAGTIVTSLLLDGTLYIATSGSLVAVDATTGRVHWTTETDHLPQQLSTDGRHLLLPGPGVTLEAYTMSDGALAWTVDLADEVRQEVAGNSSTVFVQGFQSGWHDPRLYVWTDTGAVAVLG</sequence>
<organism evidence="4 5">
    <name type="scientific">Cellulomonas terrae</name>
    <dbReference type="NCBI Taxonomy" id="311234"/>
    <lineage>
        <taxon>Bacteria</taxon>
        <taxon>Bacillati</taxon>
        <taxon>Actinomycetota</taxon>
        <taxon>Actinomycetes</taxon>
        <taxon>Micrococcales</taxon>
        <taxon>Cellulomonadaceae</taxon>
        <taxon>Cellulomonas</taxon>
    </lineage>
</organism>
<evidence type="ECO:0000313" key="5">
    <source>
        <dbReference type="Proteomes" id="UP000321049"/>
    </source>
</evidence>
<evidence type="ECO:0000259" key="3">
    <source>
        <dbReference type="Pfam" id="PF13360"/>
    </source>
</evidence>
<keyword evidence="2" id="KW-1133">Transmembrane helix</keyword>
<dbReference type="InterPro" id="IPR002372">
    <property type="entry name" value="PQQ_rpt_dom"/>
</dbReference>
<dbReference type="Gene3D" id="2.130.10.10">
    <property type="entry name" value="YVTN repeat-like/Quinoprotein amine dehydrogenase"/>
    <property type="match status" value="2"/>
</dbReference>
<dbReference type="Proteomes" id="UP000321049">
    <property type="component" value="Unassembled WGS sequence"/>
</dbReference>
<protein>
    <recommendedName>
        <fullName evidence="3">Pyrrolo-quinoline quinone repeat domain-containing protein</fullName>
    </recommendedName>
</protein>
<dbReference type="InterPro" id="IPR015943">
    <property type="entry name" value="WD40/YVTN_repeat-like_dom_sf"/>
</dbReference>
<dbReference type="SUPFAM" id="SSF50998">
    <property type="entry name" value="Quinoprotein alcohol dehydrogenase-like"/>
    <property type="match status" value="1"/>
</dbReference>
<dbReference type="OrthoDB" id="4815319at2"/>
<feature type="transmembrane region" description="Helical" evidence="2">
    <location>
        <begin position="47"/>
        <end position="68"/>
    </location>
</feature>
<evidence type="ECO:0000256" key="1">
    <source>
        <dbReference type="SAM" id="MobiDB-lite"/>
    </source>
</evidence>
<gene>
    <name evidence="4" type="ORF">CTE05_30880</name>
</gene>
<proteinExistence type="predicted"/>
<dbReference type="EMBL" id="BJWH01000018">
    <property type="protein sequence ID" value="GEL99541.1"/>
    <property type="molecule type" value="Genomic_DNA"/>
</dbReference>
<feature type="region of interest" description="Disordered" evidence="1">
    <location>
        <begin position="249"/>
        <end position="272"/>
    </location>
</feature>
<dbReference type="RefSeq" id="WP_146847186.1">
    <property type="nucleotide sequence ID" value="NZ_BJWH01000018.1"/>
</dbReference>
<dbReference type="InterPro" id="IPR011047">
    <property type="entry name" value="Quinoprotein_ADH-like_sf"/>
</dbReference>
<accession>A0A511JND6</accession>
<dbReference type="AlphaFoldDB" id="A0A511JND6"/>
<keyword evidence="2" id="KW-0812">Transmembrane</keyword>
<keyword evidence="2" id="KW-0472">Membrane</keyword>
<comment type="caution">
    <text evidence="4">The sequence shown here is derived from an EMBL/GenBank/DDBJ whole genome shotgun (WGS) entry which is preliminary data.</text>
</comment>
<dbReference type="Pfam" id="PF13360">
    <property type="entry name" value="PQQ_2"/>
    <property type="match status" value="1"/>
</dbReference>
<reference evidence="4 5" key="1">
    <citation type="submission" date="2019-07" db="EMBL/GenBank/DDBJ databases">
        <title>Whole genome shotgun sequence of Cellulomonas terrae NBRC 100819.</title>
        <authorList>
            <person name="Hosoyama A."/>
            <person name="Uohara A."/>
            <person name="Ohji S."/>
            <person name="Ichikawa N."/>
        </authorList>
    </citation>
    <scope>NUCLEOTIDE SEQUENCE [LARGE SCALE GENOMIC DNA]</scope>
    <source>
        <strain evidence="4 5">NBRC 100819</strain>
    </source>
</reference>
<feature type="domain" description="Pyrrolo-quinoline quinone repeat" evidence="3">
    <location>
        <begin position="374"/>
        <end position="478"/>
    </location>
</feature>
<evidence type="ECO:0000256" key="2">
    <source>
        <dbReference type="SAM" id="Phobius"/>
    </source>
</evidence>
<evidence type="ECO:0000313" key="4">
    <source>
        <dbReference type="EMBL" id="GEL99541.1"/>
    </source>
</evidence>
<keyword evidence="5" id="KW-1185">Reference proteome</keyword>